<dbReference type="RefSeq" id="WP_145275937.1">
    <property type="nucleotide sequence ID" value="NZ_CP036426.1"/>
</dbReference>
<keyword evidence="1" id="KW-0472">Membrane</keyword>
<dbReference type="Proteomes" id="UP000317835">
    <property type="component" value="Chromosome"/>
</dbReference>
<feature type="transmembrane region" description="Helical" evidence="1">
    <location>
        <begin position="127"/>
        <end position="147"/>
    </location>
</feature>
<evidence type="ECO:0000256" key="1">
    <source>
        <dbReference type="SAM" id="Phobius"/>
    </source>
</evidence>
<dbReference type="EMBL" id="CP036426">
    <property type="protein sequence ID" value="QDV37858.1"/>
    <property type="molecule type" value="Genomic_DNA"/>
</dbReference>
<keyword evidence="1" id="KW-0812">Transmembrane</keyword>
<protein>
    <submittedName>
        <fullName evidence="2">Uncharacterized protein</fullName>
    </submittedName>
</protein>
<sequence length="167" mass="17903">MIRPRVSIAALMVGVLLIAGGFAALNYPSILGANALGTLLQGSLLVSILGAVLGRGSRRAFWSGFAISGVAYTLMVFDLAPRPSPTRPLLVTGDLLILLKEVMHDDPNTWDNHLEWMTTTQRTDWTLFYQTGQSLIALMVGMLGGLLGRGFAGADPEPAAPRLRREG</sequence>
<feature type="transmembrane region" description="Helical" evidence="1">
    <location>
        <begin position="60"/>
        <end position="80"/>
    </location>
</feature>
<reference evidence="2 3" key="1">
    <citation type="submission" date="2019-02" db="EMBL/GenBank/DDBJ databases">
        <title>Deep-cultivation of Planctomycetes and their phenomic and genomic characterization uncovers novel biology.</title>
        <authorList>
            <person name="Wiegand S."/>
            <person name="Jogler M."/>
            <person name="Boedeker C."/>
            <person name="Pinto D."/>
            <person name="Vollmers J."/>
            <person name="Rivas-Marin E."/>
            <person name="Kohn T."/>
            <person name="Peeters S.H."/>
            <person name="Heuer A."/>
            <person name="Rast P."/>
            <person name="Oberbeckmann S."/>
            <person name="Bunk B."/>
            <person name="Jeske O."/>
            <person name="Meyerdierks A."/>
            <person name="Storesund J.E."/>
            <person name="Kallscheuer N."/>
            <person name="Luecker S."/>
            <person name="Lage O.M."/>
            <person name="Pohl T."/>
            <person name="Merkel B.J."/>
            <person name="Hornburger P."/>
            <person name="Mueller R.-W."/>
            <person name="Bruemmer F."/>
            <person name="Labrenz M."/>
            <person name="Spormann A.M."/>
            <person name="Op den Camp H."/>
            <person name="Overmann J."/>
            <person name="Amann R."/>
            <person name="Jetten M.S.M."/>
            <person name="Mascher T."/>
            <person name="Medema M.H."/>
            <person name="Devos D.P."/>
            <person name="Kaster A.-K."/>
            <person name="Ovreas L."/>
            <person name="Rohde M."/>
            <person name="Galperin M.Y."/>
            <person name="Jogler C."/>
        </authorList>
    </citation>
    <scope>NUCLEOTIDE SEQUENCE [LARGE SCALE GENOMIC DNA]</scope>
    <source>
        <strain evidence="2 3">ElP</strain>
    </source>
</reference>
<organism evidence="2 3">
    <name type="scientific">Tautonia plasticadhaerens</name>
    <dbReference type="NCBI Taxonomy" id="2527974"/>
    <lineage>
        <taxon>Bacteria</taxon>
        <taxon>Pseudomonadati</taxon>
        <taxon>Planctomycetota</taxon>
        <taxon>Planctomycetia</taxon>
        <taxon>Isosphaerales</taxon>
        <taxon>Isosphaeraceae</taxon>
        <taxon>Tautonia</taxon>
    </lineage>
</organism>
<dbReference type="KEGG" id="tpla:ElP_58050"/>
<name>A0A518HAH8_9BACT</name>
<gene>
    <name evidence="2" type="ORF">ElP_58050</name>
</gene>
<accession>A0A518HAH8</accession>
<keyword evidence="1" id="KW-1133">Transmembrane helix</keyword>
<dbReference type="AlphaFoldDB" id="A0A518HAH8"/>
<evidence type="ECO:0000313" key="2">
    <source>
        <dbReference type="EMBL" id="QDV37858.1"/>
    </source>
</evidence>
<feature type="transmembrane region" description="Helical" evidence="1">
    <location>
        <begin position="33"/>
        <end position="53"/>
    </location>
</feature>
<evidence type="ECO:0000313" key="3">
    <source>
        <dbReference type="Proteomes" id="UP000317835"/>
    </source>
</evidence>
<proteinExistence type="predicted"/>
<keyword evidence="3" id="KW-1185">Reference proteome</keyword>